<reference evidence="4 5" key="1">
    <citation type="submission" date="2019-07" db="EMBL/GenBank/DDBJ databases">
        <title>Genomic Encyclopedia of Archaeal and Bacterial Type Strains, Phase II (KMG-II): from individual species to whole genera.</title>
        <authorList>
            <person name="Goeker M."/>
        </authorList>
    </citation>
    <scope>NUCLEOTIDE SEQUENCE [LARGE SCALE GENOMIC DNA]</scope>
    <source>
        <strain evidence="4 5">DSM 18850</strain>
    </source>
</reference>
<dbReference type="AlphaFoldDB" id="A0A5S5CTG6"/>
<feature type="domain" description="Beta-lactamase-related" evidence="3">
    <location>
        <begin position="43"/>
        <end position="361"/>
    </location>
</feature>
<accession>A0A5S5CTG6</accession>
<evidence type="ECO:0000256" key="2">
    <source>
        <dbReference type="SAM" id="SignalP"/>
    </source>
</evidence>
<dbReference type="PANTHER" id="PTHR46825:SF9">
    <property type="entry name" value="BETA-LACTAMASE-RELATED DOMAIN-CONTAINING PROTEIN"/>
    <property type="match status" value="1"/>
</dbReference>
<dbReference type="InterPro" id="IPR001466">
    <property type="entry name" value="Beta-lactam-related"/>
</dbReference>
<feature type="transmembrane region" description="Helical" evidence="1">
    <location>
        <begin position="607"/>
        <end position="627"/>
    </location>
</feature>
<dbReference type="InterPro" id="IPR012338">
    <property type="entry name" value="Beta-lactam/transpept-like"/>
</dbReference>
<dbReference type="OrthoDB" id="9798166at2"/>
<sequence>MRTNITTFLALLFTVLSCNLSKALTHHDSSSDPEMQRLLKKLDTVLDKEHIPGLMISIVRKDGILFSGGLGYADLEQKIMVNANTQFHLASVTKFFVAMGIQILISEGRLDLNDRLHDIAPEIPFTNPWESTNPVRIVHLLEHTSGFEDIHVSKMVNIERIPQKGIDAIRSVKSSFTSRWKPGERASYSNPGYNILGYIIEKISKRPWNEFLKLKLLNPLGMQHTTFDLSGNSQVSFAKGYDFSAGIFRPLPLYGPSSNGASSALVSDASDMSRFLHYLLTADENSNVLKPEDLDEMEKVHSTLASKRGLQTGYALGNDLFPNNKKIPLRGHNGKGEGIVSWIFFNRQKGIAYAISANANVNLYPVSRVIEEYLTQDVSAPTLSSVELDGHEIEPMLGYYQFLNPKNERWEFHKRIFGGIRLLSIAGDKLIVDRGHGRIDSLIHMGNKIFRVKGDIIPSVIVGTDDDGRPFFHGYGNGFYRKAPYAPILLQKTLIYLGLIAALLSMIYTVVGIPMALLRKISLMDLCLVLLPSLGMIAFFVSFRLLGKTEAVSKELLTYMNMTSISIFAGMLFLGISVALAAYLLYRRWMKIGKKWIKIALAFNTIFLFYLVVLFAVHGWIGVPVWLM</sequence>
<dbReference type="SUPFAM" id="SSF56601">
    <property type="entry name" value="beta-lactamase/transpeptidase-like"/>
    <property type="match status" value="1"/>
</dbReference>
<evidence type="ECO:0000256" key="1">
    <source>
        <dbReference type="SAM" id="Phobius"/>
    </source>
</evidence>
<dbReference type="Gene3D" id="3.40.710.10">
    <property type="entry name" value="DD-peptidase/beta-lactamase superfamily"/>
    <property type="match status" value="1"/>
</dbReference>
<keyword evidence="5" id="KW-1185">Reference proteome</keyword>
<evidence type="ECO:0000313" key="4">
    <source>
        <dbReference type="EMBL" id="TYP87013.1"/>
    </source>
</evidence>
<dbReference type="Proteomes" id="UP000325105">
    <property type="component" value="Unassembled WGS sequence"/>
</dbReference>
<feature type="transmembrane region" description="Helical" evidence="1">
    <location>
        <begin position="525"/>
        <end position="545"/>
    </location>
</feature>
<feature type="transmembrane region" description="Helical" evidence="1">
    <location>
        <begin position="494"/>
        <end position="518"/>
    </location>
</feature>
<keyword evidence="1" id="KW-1133">Transmembrane helix</keyword>
<organism evidence="4 5">
    <name type="scientific">Sphingobacterium allocomposti</name>
    <dbReference type="NCBI Taxonomy" id="415956"/>
    <lineage>
        <taxon>Bacteria</taxon>
        <taxon>Pseudomonadati</taxon>
        <taxon>Bacteroidota</taxon>
        <taxon>Sphingobacteriia</taxon>
        <taxon>Sphingobacteriales</taxon>
        <taxon>Sphingobacteriaceae</taxon>
        <taxon>Sphingobacterium</taxon>
    </lineage>
</organism>
<feature type="chain" id="PRO_5024468189" evidence="2">
    <location>
        <begin position="24"/>
        <end position="628"/>
    </location>
</feature>
<name>A0A5S5CTG6_9SPHI</name>
<keyword evidence="1" id="KW-0472">Membrane</keyword>
<evidence type="ECO:0000259" key="3">
    <source>
        <dbReference type="Pfam" id="PF00144"/>
    </source>
</evidence>
<dbReference type="PANTHER" id="PTHR46825">
    <property type="entry name" value="D-ALANYL-D-ALANINE-CARBOXYPEPTIDASE/ENDOPEPTIDASE AMPH"/>
    <property type="match status" value="1"/>
</dbReference>
<protein>
    <submittedName>
        <fullName evidence="4">CubicO group peptidase (Beta-lactamase class C family)</fullName>
    </submittedName>
</protein>
<gene>
    <name evidence="4" type="ORF">BC792_1415</name>
</gene>
<dbReference type="InterPro" id="IPR050491">
    <property type="entry name" value="AmpC-like"/>
</dbReference>
<feature type="signal peptide" evidence="2">
    <location>
        <begin position="1"/>
        <end position="23"/>
    </location>
</feature>
<proteinExistence type="predicted"/>
<comment type="caution">
    <text evidence="4">The sequence shown here is derived from an EMBL/GenBank/DDBJ whole genome shotgun (WGS) entry which is preliminary data.</text>
</comment>
<dbReference type="RefSeq" id="WP_148910415.1">
    <property type="nucleotide sequence ID" value="NZ_VNHX01000041.1"/>
</dbReference>
<keyword evidence="1" id="KW-0812">Transmembrane</keyword>
<evidence type="ECO:0000313" key="5">
    <source>
        <dbReference type="Proteomes" id="UP000325105"/>
    </source>
</evidence>
<dbReference type="PROSITE" id="PS51257">
    <property type="entry name" value="PROKAR_LIPOPROTEIN"/>
    <property type="match status" value="1"/>
</dbReference>
<feature type="transmembrane region" description="Helical" evidence="1">
    <location>
        <begin position="565"/>
        <end position="586"/>
    </location>
</feature>
<keyword evidence="2" id="KW-0732">Signal</keyword>
<dbReference type="Pfam" id="PF00144">
    <property type="entry name" value="Beta-lactamase"/>
    <property type="match status" value="1"/>
</dbReference>
<dbReference type="EMBL" id="VNHX01000041">
    <property type="protein sequence ID" value="TYP87013.1"/>
    <property type="molecule type" value="Genomic_DNA"/>
</dbReference>